<evidence type="ECO:0000256" key="10">
    <source>
        <dbReference type="ARBA" id="ARBA00022927"/>
    </source>
</evidence>
<keyword evidence="7" id="KW-0813">Transport</keyword>
<keyword evidence="9 20" id="KW-0732">Signal</keyword>
<protein>
    <recommendedName>
        <fullName evidence="6">Autophagy-related protein 27</fullName>
    </recommendedName>
</protein>
<keyword evidence="11 19" id="KW-1133">Transmembrane helix</keyword>
<keyword evidence="15 19" id="KW-0472">Membrane</keyword>
<dbReference type="InterPro" id="IPR044865">
    <property type="entry name" value="MRH_dom"/>
</dbReference>
<evidence type="ECO:0000256" key="4">
    <source>
        <dbReference type="ARBA" id="ARBA00004614"/>
    </source>
</evidence>
<evidence type="ECO:0000256" key="11">
    <source>
        <dbReference type="ARBA" id="ARBA00022989"/>
    </source>
</evidence>
<organism evidence="22 23">
    <name type="scientific">Sphaceloma murrayae</name>
    <dbReference type="NCBI Taxonomy" id="2082308"/>
    <lineage>
        <taxon>Eukaryota</taxon>
        <taxon>Fungi</taxon>
        <taxon>Dikarya</taxon>
        <taxon>Ascomycota</taxon>
        <taxon>Pezizomycotina</taxon>
        <taxon>Dothideomycetes</taxon>
        <taxon>Dothideomycetidae</taxon>
        <taxon>Myriangiales</taxon>
        <taxon>Elsinoaceae</taxon>
        <taxon>Sphaceloma</taxon>
    </lineage>
</organism>
<dbReference type="PROSITE" id="PS51914">
    <property type="entry name" value="MRH"/>
    <property type="match status" value="1"/>
</dbReference>
<dbReference type="PANTHER" id="PTHR15071">
    <property type="entry name" value="MANNOSE-6-PHOSPHATE RECEPTOR FAMILY MEMBER"/>
    <property type="match status" value="1"/>
</dbReference>
<feature type="compositionally biased region" description="Basic and acidic residues" evidence="18">
    <location>
        <begin position="186"/>
        <end position="197"/>
    </location>
</feature>
<comment type="subcellular location">
    <subcellularLocation>
        <location evidence="2">Cytoplasmic vesicle membrane</location>
        <topology evidence="2">Single-pass type I membrane protein</topology>
    </subcellularLocation>
    <subcellularLocation>
        <location evidence="4">Golgi apparatus membrane</location>
        <topology evidence="4">Single-pass type I membrane protein</topology>
    </subcellularLocation>
    <subcellularLocation>
        <location evidence="1">Mitochondrion membrane</location>
        <topology evidence="1">Single-pass membrane protein</topology>
    </subcellularLocation>
    <subcellularLocation>
        <location evidence="3">Preautophagosomal structure membrane</location>
        <topology evidence="3">Single-pass type I membrane protein</topology>
    </subcellularLocation>
</comment>
<dbReference type="GO" id="GO:0031966">
    <property type="term" value="C:mitochondrial membrane"/>
    <property type="evidence" value="ECO:0007669"/>
    <property type="project" value="UniProtKB-SubCell"/>
</dbReference>
<dbReference type="AlphaFoldDB" id="A0A2K1QT36"/>
<dbReference type="GO" id="GO:0034045">
    <property type="term" value="C:phagophore assembly site membrane"/>
    <property type="evidence" value="ECO:0007669"/>
    <property type="project" value="UniProtKB-SubCell"/>
</dbReference>
<evidence type="ECO:0000256" key="9">
    <source>
        <dbReference type="ARBA" id="ARBA00022729"/>
    </source>
</evidence>
<dbReference type="EMBL" id="NKHZ01000043">
    <property type="protein sequence ID" value="PNS18246.1"/>
    <property type="molecule type" value="Genomic_DNA"/>
</dbReference>
<sequence length="320" mass="35646">MHRYVLPLCLLPLVSALNFDCDLIRVDKTSFDLSKLKGPHTVSRLVSHPPSVSNTTFTLDLCAPLTGEDLGRGLKKTEQCPTGTRVCAVERDRNEEEDVEVVTKVIPIAGEFAASHGRGLEPKVTRLRNSASNGDSGKEGVRVEFNGGKYPNTRGGRVQRAVVELVCDKERTGLEQMAWREGMVLRREDGEGEGDKKEEEEEGKGSLRFVSYKEEGEDMDVLRLDWRTKYACEDVPKEEGANGTSGWGFFTWLFVVVFLGAAAYIIFGSWLNYTRYGARGWDLVPHGDSIRDLPYILKDWAKSVIDTVQGRGYRGGYSAV</sequence>
<evidence type="ECO:0000256" key="8">
    <source>
        <dbReference type="ARBA" id="ARBA00022692"/>
    </source>
</evidence>
<evidence type="ECO:0000256" key="18">
    <source>
        <dbReference type="SAM" id="MobiDB-lite"/>
    </source>
</evidence>
<dbReference type="InterPro" id="IPR018939">
    <property type="entry name" value="Autophagy-rel_prot_27"/>
</dbReference>
<feature type="domain" description="MRH" evidence="21">
    <location>
        <begin position="19"/>
        <end position="234"/>
    </location>
</feature>
<comment type="caution">
    <text evidence="22">The sequence shown here is derived from an EMBL/GenBank/DDBJ whole genome shotgun (WGS) entry which is preliminary data.</text>
</comment>
<evidence type="ECO:0000256" key="13">
    <source>
        <dbReference type="ARBA" id="ARBA00023034"/>
    </source>
</evidence>
<evidence type="ECO:0000256" key="2">
    <source>
        <dbReference type="ARBA" id="ARBA00004358"/>
    </source>
</evidence>
<dbReference type="Gene3D" id="2.70.130.10">
    <property type="entry name" value="Mannose-6-phosphate receptor binding domain"/>
    <property type="match status" value="1"/>
</dbReference>
<accession>A0A2K1QT36</accession>
<dbReference type="GO" id="GO:0030659">
    <property type="term" value="C:cytoplasmic vesicle membrane"/>
    <property type="evidence" value="ECO:0007669"/>
    <property type="project" value="UniProtKB-SubCell"/>
</dbReference>
<gene>
    <name evidence="22" type="ORF">CAC42_7615</name>
</gene>
<dbReference type="PANTHER" id="PTHR15071:SF13">
    <property type="entry name" value="AUTOPHAGY-RELATED PROTEIN 27"/>
    <property type="match status" value="1"/>
</dbReference>
<evidence type="ECO:0000256" key="14">
    <source>
        <dbReference type="ARBA" id="ARBA00023128"/>
    </source>
</evidence>
<evidence type="ECO:0000256" key="19">
    <source>
        <dbReference type="SAM" id="Phobius"/>
    </source>
</evidence>
<feature type="chain" id="PRO_5014327754" description="Autophagy-related protein 27" evidence="20">
    <location>
        <begin position="17"/>
        <end position="320"/>
    </location>
</feature>
<keyword evidence="13" id="KW-0333">Golgi apparatus</keyword>
<evidence type="ECO:0000256" key="16">
    <source>
        <dbReference type="ARBA" id="ARBA00023157"/>
    </source>
</evidence>
<dbReference type="InterPro" id="IPR009011">
    <property type="entry name" value="Man6P_isomerase_rcpt-bd_dom_sf"/>
</dbReference>
<evidence type="ECO:0000256" key="3">
    <source>
        <dbReference type="ARBA" id="ARBA00004472"/>
    </source>
</evidence>
<dbReference type="SUPFAM" id="SSF50911">
    <property type="entry name" value="Mannose 6-phosphate receptor domain"/>
    <property type="match status" value="1"/>
</dbReference>
<dbReference type="Proteomes" id="UP000243797">
    <property type="component" value="Unassembled WGS sequence"/>
</dbReference>
<feature type="region of interest" description="Disordered" evidence="18">
    <location>
        <begin position="186"/>
        <end position="205"/>
    </location>
</feature>
<keyword evidence="8 19" id="KW-0812">Transmembrane</keyword>
<dbReference type="Pfam" id="PF09451">
    <property type="entry name" value="ATG27"/>
    <property type="match status" value="1"/>
</dbReference>
<keyword evidence="10" id="KW-0653">Protein transport</keyword>
<evidence type="ECO:0000256" key="6">
    <source>
        <dbReference type="ARBA" id="ARBA00013776"/>
    </source>
</evidence>
<evidence type="ECO:0000256" key="1">
    <source>
        <dbReference type="ARBA" id="ARBA00004304"/>
    </source>
</evidence>
<dbReference type="InParanoid" id="A0A2K1QT36"/>
<evidence type="ECO:0000256" key="15">
    <source>
        <dbReference type="ARBA" id="ARBA00023136"/>
    </source>
</evidence>
<keyword evidence="14" id="KW-0496">Mitochondrion</keyword>
<name>A0A2K1QT36_9PEZI</name>
<dbReference type="STRING" id="2082308.A0A2K1QT36"/>
<feature type="transmembrane region" description="Helical" evidence="19">
    <location>
        <begin position="247"/>
        <end position="271"/>
    </location>
</feature>
<evidence type="ECO:0000256" key="5">
    <source>
        <dbReference type="ARBA" id="ARBA00005363"/>
    </source>
</evidence>
<dbReference type="GO" id="GO:0006914">
    <property type="term" value="P:autophagy"/>
    <property type="evidence" value="ECO:0007669"/>
    <property type="project" value="UniProtKB-KW"/>
</dbReference>
<evidence type="ECO:0000256" key="7">
    <source>
        <dbReference type="ARBA" id="ARBA00022448"/>
    </source>
</evidence>
<evidence type="ECO:0000313" key="22">
    <source>
        <dbReference type="EMBL" id="PNS18246.1"/>
    </source>
</evidence>
<dbReference type="GO" id="GO:0015031">
    <property type="term" value="P:protein transport"/>
    <property type="evidence" value="ECO:0007669"/>
    <property type="project" value="UniProtKB-KW"/>
</dbReference>
<evidence type="ECO:0000256" key="12">
    <source>
        <dbReference type="ARBA" id="ARBA00023006"/>
    </source>
</evidence>
<comment type="similarity">
    <text evidence="5">Belongs to the ATG27 family.</text>
</comment>
<keyword evidence="17" id="KW-0968">Cytoplasmic vesicle</keyword>
<keyword evidence="23" id="KW-1185">Reference proteome</keyword>
<evidence type="ECO:0000256" key="20">
    <source>
        <dbReference type="SAM" id="SignalP"/>
    </source>
</evidence>
<reference evidence="22 23" key="1">
    <citation type="submission" date="2017-06" db="EMBL/GenBank/DDBJ databases">
        <title>Draft genome sequence of a variant of Elsinoe murrayae.</title>
        <authorList>
            <person name="Cheng Q."/>
        </authorList>
    </citation>
    <scope>NUCLEOTIDE SEQUENCE [LARGE SCALE GENOMIC DNA]</scope>
    <source>
        <strain evidence="22 23">CQ-2017a</strain>
    </source>
</reference>
<evidence type="ECO:0000259" key="21">
    <source>
        <dbReference type="PROSITE" id="PS51914"/>
    </source>
</evidence>
<evidence type="ECO:0000256" key="17">
    <source>
        <dbReference type="ARBA" id="ARBA00023329"/>
    </source>
</evidence>
<feature type="region of interest" description="Disordered" evidence="18">
    <location>
        <begin position="127"/>
        <end position="148"/>
    </location>
</feature>
<dbReference type="GO" id="GO:0000139">
    <property type="term" value="C:Golgi membrane"/>
    <property type="evidence" value="ECO:0007669"/>
    <property type="project" value="UniProtKB-SubCell"/>
</dbReference>
<feature type="signal peptide" evidence="20">
    <location>
        <begin position="1"/>
        <end position="16"/>
    </location>
</feature>
<keyword evidence="16" id="KW-1015">Disulfide bond</keyword>
<keyword evidence="12" id="KW-0072">Autophagy</keyword>
<proteinExistence type="inferred from homology"/>
<evidence type="ECO:0000313" key="23">
    <source>
        <dbReference type="Proteomes" id="UP000243797"/>
    </source>
</evidence>
<dbReference type="OrthoDB" id="29460at2759"/>